<protein>
    <submittedName>
        <fullName evidence="1">Uncharacterized protein</fullName>
    </submittedName>
</protein>
<dbReference type="AlphaFoldDB" id="A0A3B3SK25"/>
<keyword evidence="2" id="KW-1185">Reference proteome</keyword>
<reference evidence="1" key="2">
    <citation type="submission" date="2025-09" db="UniProtKB">
        <authorList>
            <consortium name="Ensembl"/>
        </authorList>
    </citation>
    <scope>IDENTIFICATION</scope>
</reference>
<organism evidence="1 2">
    <name type="scientific">Paramormyrops kingsleyae</name>
    <dbReference type="NCBI Taxonomy" id="1676925"/>
    <lineage>
        <taxon>Eukaryota</taxon>
        <taxon>Metazoa</taxon>
        <taxon>Chordata</taxon>
        <taxon>Craniata</taxon>
        <taxon>Vertebrata</taxon>
        <taxon>Euteleostomi</taxon>
        <taxon>Actinopterygii</taxon>
        <taxon>Neopterygii</taxon>
        <taxon>Teleostei</taxon>
        <taxon>Osteoglossocephala</taxon>
        <taxon>Osteoglossomorpha</taxon>
        <taxon>Osteoglossiformes</taxon>
        <taxon>Mormyridae</taxon>
        <taxon>Paramormyrops</taxon>
    </lineage>
</organism>
<reference evidence="1" key="1">
    <citation type="submission" date="2025-08" db="UniProtKB">
        <authorList>
            <consortium name="Ensembl"/>
        </authorList>
    </citation>
    <scope>IDENTIFICATION</scope>
</reference>
<evidence type="ECO:0000313" key="2">
    <source>
        <dbReference type="Proteomes" id="UP000261540"/>
    </source>
</evidence>
<dbReference type="Proteomes" id="UP000261540">
    <property type="component" value="Unplaced"/>
</dbReference>
<dbReference type="GeneTree" id="ENSGT01150000288889"/>
<dbReference type="STRING" id="1676925.ENSPKIP00000030381"/>
<evidence type="ECO:0000313" key="1">
    <source>
        <dbReference type="Ensembl" id="ENSPKIP00000030381.1"/>
    </source>
</evidence>
<dbReference type="Ensembl" id="ENSPKIT00000011197.1">
    <property type="protein sequence ID" value="ENSPKIP00000030381.1"/>
    <property type="gene ID" value="ENSPKIG00000011250.1"/>
</dbReference>
<name>A0A3B3SK25_9TELE</name>
<proteinExistence type="predicted"/>
<accession>A0A3B3SK25</accession>
<sequence>RKLPFNAIPHSRSPAFNAIPNSRIPAFKAIPHSQSPDFNAIPHSPIPHSRSPAFNAIPHSRSPAFKASPHLRSPAFKAIPHSRSPDFKAIPHSRSPDFNAIPHSRNPAFNAIPHSRSPDFNAIPHSRSPDFNAIPHSRSPDFNAIPHSCTLALNTLWGAEQTIFHCRSQWYGALYTLINDLIRDIMGGEQRGMVASGLWCFYFIYLTDTLIQSDTQLRKQGQPDPAAFGIKALAQGPKHEINVSAIGFEPLTFQSQTSVLTRWTTHHTTNKLATCIYVNYI</sequence>